<protein>
    <submittedName>
        <fullName evidence="1">Uncharacterized protein</fullName>
    </submittedName>
</protein>
<gene>
    <name evidence="1" type="ORF">LCGC14_2520140</name>
</gene>
<proteinExistence type="predicted"/>
<name>A0A0F9DPX0_9ZZZZ</name>
<dbReference type="EMBL" id="LAZR01040632">
    <property type="protein sequence ID" value="KKL14003.1"/>
    <property type="molecule type" value="Genomic_DNA"/>
</dbReference>
<feature type="non-terminal residue" evidence="1">
    <location>
        <position position="1"/>
    </location>
</feature>
<comment type="caution">
    <text evidence="1">The sequence shown here is derived from an EMBL/GenBank/DDBJ whole genome shotgun (WGS) entry which is preliminary data.</text>
</comment>
<evidence type="ECO:0000313" key="1">
    <source>
        <dbReference type="EMBL" id="KKL14003.1"/>
    </source>
</evidence>
<organism evidence="1">
    <name type="scientific">marine sediment metagenome</name>
    <dbReference type="NCBI Taxonomy" id="412755"/>
    <lineage>
        <taxon>unclassified sequences</taxon>
        <taxon>metagenomes</taxon>
        <taxon>ecological metagenomes</taxon>
    </lineage>
</organism>
<dbReference type="AlphaFoldDB" id="A0A0F9DPX0"/>
<accession>A0A0F9DPX0</accession>
<sequence>KLTREKTIMKDVDGKIIQPSPEELEGLLLLKMIKESEAEDEGEE</sequence>
<reference evidence="1" key="1">
    <citation type="journal article" date="2015" name="Nature">
        <title>Complex archaea that bridge the gap between prokaryotes and eukaryotes.</title>
        <authorList>
            <person name="Spang A."/>
            <person name="Saw J.H."/>
            <person name="Jorgensen S.L."/>
            <person name="Zaremba-Niedzwiedzka K."/>
            <person name="Martijn J."/>
            <person name="Lind A.E."/>
            <person name="van Eijk R."/>
            <person name="Schleper C."/>
            <person name="Guy L."/>
            <person name="Ettema T.J."/>
        </authorList>
    </citation>
    <scope>NUCLEOTIDE SEQUENCE</scope>
</reference>